<evidence type="ECO:0000256" key="2">
    <source>
        <dbReference type="ARBA" id="ARBA00023002"/>
    </source>
</evidence>
<dbReference type="OrthoDB" id="9786360at2"/>
<dbReference type="GO" id="GO:0016491">
    <property type="term" value="F:oxidoreductase activity"/>
    <property type="evidence" value="ECO:0007669"/>
    <property type="project" value="UniProtKB-KW"/>
</dbReference>
<dbReference type="Gene3D" id="3.40.50.720">
    <property type="entry name" value="NAD(P)-binding Rossmann-like Domain"/>
    <property type="match status" value="1"/>
</dbReference>
<evidence type="ECO:0000313" key="3">
    <source>
        <dbReference type="EMBL" id="PTW37212.1"/>
    </source>
</evidence>
<comment type="caution">
    <text evidence="3">The sequence shown here is derived from an EMBL/GenBank/DDBJ whole genome shotgun (WGS) entry which is preliminary data.</text>
</comment>
<dbReference type="PANTHER" id="PTHR43639:SF1">
    <property type="entry name" value="SHORT-CHAIN DEHYDROGENASE_REDUCTASE FAMILY PROTEIN"/>
    <property type="match status" value="1"/>
</dbReference>
<dbReference type="EMBL" id="QAYC01000032">
    <property type="protein sequence ID" value="PTW37212.1"/>
    <property type="molecule type" value="Genomic_DNA"/>
</dbReference>
<name>A0A8E2VHP8_9RHOB</name>
<reference evidence="3 4" key="1">
    <citation type="submission" date="2018-04" db="EMBL/GenBank/DDBJ databases">
        <title>Genomic Encyclopedia of Archaeal and Bacterial Type Strains, Phase II (KMG-II): from individual species to whole genera.</title>
        <authorList>
            <person name="Goeker M."/>
        </authorList>
    </citation>
    <scope>NUCLEOTIDE SEQUENCE [LARGE SCALE GENOMIC DNA]</scope>
    <source>
        <strain evidence="3 4">DSM 19783</strain>
    </source>
</reference>
<protein>
    <submittedName>
        <fullName evidence="3">NAD(P)-dependent dehydrogenase (Short-subunit alcohol dehydrogenase family)</fullName>
    </submittedName>
</protein>
<gene>
    <name evidence="3" type="ORF">C8N38_1329</name>
</gene>
<dbReference type="AlphaFoldDB" id="A0A8E2VHP8"/>
<organism evidence="3 4">
    <name type="scientific">Rhodovulum kholense</name>
    <dbReference type="NCBI Taxonomy" id="453584"/>
    <lineage>
        <taxon>Bacteria</taxon>
        <taxon>Pseudomonadati</taxon>
        <taxon>Pseudomonadota</taxon>
        <taxon>Alphaproteobacteria</taxon>
        <taxon>Rhodobacterales</taxon>
        <taxon>Paracoccaceae</taxon>
        <taxon>Rhodovulum</taxon>
    </lineage>
</organism>
<proteinExistence type="inferred from homology"/>
<accession>A0A8E2VHP8</accession>
<dbReference type="Proteomes" id="UP000244037">
    <property type="component" value="Unassembled WGS sequence"/>
</dbReference>
<sequence>MPNILITGGAKRIGADLARRFAEAGFQVAVHYGTSEGEAEALRDELNASRRICSIHRADLRDRDETKRMFEEVRATIGAVDLCINNASMFVNDDLMDYEDTQFDDHLAVNLKAPVQLGALMRRQPEEAEDRLILNMLDNKVFALNPDFFTYSLSKTALLAATRMMAMRFSGFPRVCGIAPSITLISGKQSAENFEKSSRINYLGRRVFPSDIADAALFFWKVKSCNDQIITIDGGQSMMQLSRDVAFLTKEGYFDE</sequence>
<comment type="similarity">
    <text evidence="1">Belongs to the short-chain dehydrogenases/reductases (SDR) family.</text>
</comment>
<dbReference type="Pfam" id="PF00106">
    <property type="entry name" value="adh_short"/>
    <property type="match status" value="1"/>
</dbReference>
<dbReference type="PANTHER" id="PTHR43639">
    <property type="entry name" value="OXIDOREDUCTASE, SHORT-CHAIN DEHYDROGENASE/REDUCTASE FAMILY (AFU_ORTHOLOGUE AFUA_5G02870)"/>
    <property type="match status" value="1"/>
</dbReference>
<keyword evidence="2" id="KW-0560">Oxidoreductase</keyword>
<evidence type="ECO:0000256" key="1">
    <source>
        <dbReference type="ARBA" id="ARBA00006484"/>
    </source>
</evidence>
<dbReference type="PRINTS" id="PR00081">
    <property type="entry name" value="GDHRDH"/>
</dbReference>
<dbReference type="RefSeq" id="WP_108028988.1">
    <property type="nucleotide sequence ID" value="NZ_QAYC01000032.1"/>
</dbReference>
<evidence type="ECO:0000313" key="4">
    <source>
        <dbReference type="Proteomes" id="UP000244037"/>
    </source>
</evidence>
<dbReference type="InterPro" id="IPR036291">
    <property type="entry name" value="NAD(P)-bd_dom_sf"/>
</dbReference>
<keyword evidence="4" id="KW-1185">Reference proteome</keyword>
<dbReference type="InterPro" id="IPR002347">
    <property type="entry name" value="SDR_fam"/>
</dbReference>
<dbReference type="SUPFAM" id="SSF51735">
    <property type="entry name" value="NAD(P)-binding Rossmann-fold domains"/>
    <property type="match status" value="1"/>
</dbReference>